<dbReference type="GO" id="GO:0005524">
    <property type="term" value="F:ATP binding"/>
    <property type="evidence" value="ECO:0007669"/>
    <property type="project" value="UniProtKB-KW"/>
</dbReference>
<reference evidence="6 7" key="1">
    <citation type="submission" date="2018-10" db="EMBL/GenBank/DDBJ databases">
        <authorList>
            <consortium name="Pathogen Informatics"/>
        </authorList>
    </citation>
    <scope>NUCLEOTIDE SEQUENCE [LARGE SCALE GENOMIC DNA]</scope>
</reference>
<dbReference type="Pfam" id="PF00271">
    <property type="entry name" value="Helicase_C"/>
    <property type="match status" value="1"/>
</dbReference>
<dbReference type="InterPro" id="IPR048392">
    <property type="entry name" value="MTR4-like_stalk"/>
</dbReference>
<accession>A0A0R3UP92</accession>
<dbReference type="SMART" id="SM00490">
    <property type="entry name" value="HELICc"/>
    <property type="match status" value="1"/>
</dbReference>
<dbReference type="STRING" id="53468.A0A0R3UP92"/>
<evidence type="ECO:0000256" key="2">
    <source>
        <dbReference type="ARBA" id="ARBA00022801"/>
    </source>
</evidence>
<gene>
    <name evidence="6" type="ORF">MCOS_LOCUS9660</name>
</gene>
<dbReference type="Pfam" id="PF08148">
    <property type="entry name" value="DSHCT"/>
    <property type="match status" value="1"/>
</dbReference>
<dbReference type="PANTHER" id="PTHR12131">
    <property type="entry name" value="ATP-DEPENDENT RNA AND DNA HELICASE"/>
    <property type="match status" value="1"/>
</dbReference>
<evidence type="ECO:0000313" key="7">
    <source>
        <dbReference type="Proteomes" id="UP000267029"/>
    </source>
</evidence>
<keyword evidence="7" id="KW-1185">Reference proteome</keyword>
<proteinExistence type="predicted"/>
<evidence type="ECO:0000256" key="4">
    <source>
        <dbReference type="ARBA" id="ARBA00022840"/>
    </source>
</evidence>
<dbReference type="SMART" id="SM01142">
    <property type="entry name" value="DSHCT"/>
    <property type="match status" value="1"/>
</dbReference>
<dbReference type="FunFam" id="1.10.3380.30:FF:000002">
    <property type="entry name" value="superkiller viralicidic activity 2-like 2"/>
    <property type="match status" value="1"/>
</dbReference>
<dbReference type="InterPro" id="IPR001650">
    <property type="entry name" value="Helicase_C-like"/>
</dbReference>
<evidence type="ECO:0000256" key="3">
    <source>
        <dbReference type="ARBA" id="ARBA00022806"/>
    </source>
</evidence>
<dbReference type="OrthoDB" id="64767at2759"/>
<feature type="domain" description="Helicase C-terminal" evidence="5">
    <location>
        <begin position="15"/>
        <end position="174"/>
    </location>
</feature>
<dbReference type="GO" id="GO:0005634">
    <property type="term" value="C:nucleus"/>
    <property type="evidence" value="ECO:0007669"/>
    <property type="project" value="TreeGrafter"/>
</dbReference>
<dbReference type="InterPro" id="IPR012961">
    <property type="entry name" value="Ski2/MTR4_C"/>
</dbReference>
<dbReference type="GO" id="GO:0000460">
    <property type="term" value="P:maturation of 5.8S rRNA"/>
    <property type="evidence" value="ECO:0007669"/>
    <property type="project" value="TreeGrafter"/>
</dbReference>
<dbReference type="SUPFAM" id="SSF52540">
    <property type="entry name" value="P-loop containing nucleoside triphosphate hydrolases"/>
    <property type="match status" value="1"/>
</dbReference>
<dbReference type="Gene3D" id="2.40.30.300">
    <property type="match status" value="1"/>
</dbReference>
<dbReference type="GO" id="GO:0004386">
    <property type="term" value="F:helicase activity"/>
    <property type="evidence" value="ECO:0007669"/>
    <property type="project" value="UniProtKB-KW"/>
</dbReference>
<evidence type="ECO:0000256" key="1">
    <source>
        <dbReference type="ARBA" id="ARBA00022741"/>
    </source>
</evidence>
<name>A0A0R3UP92_MESCO</name>
<dbReference type="AlphaFoldDB" id="A0A0R3UP92"/>
<dbReference type="Gene3D" id="3.40.50.300">
    <property type="entry name" value="P-loop containing nucleotide triphosphate hydrolases"/>
    <property type="match status" value="1"/>
</dbReference>
<dbReference type="InterPro" id="IPR025696">
    <property type="entry name" value="Beta-barrel_MTR4"/>
</dbReference>
<dbReference type="InterPro" id="IPR027417">
    <property type="entry name" value="P-loop_NTPase"/>
</dbReference>
<keyword evidence="1" id="KW-0547">Nucleotide-binding</keyword>
<dbReference type="EMBL" id="UXSR01005796">
    <property type="protein sequence ID" value="VDD83657.1"/>
    <property type="molecule type" value="Genomic_DNA"/>
</dbReference>
<protein>
    <recommendedName>
        <fullName evidence="5">Helicase C-terminal domain-containing protein</fullName>
    </recommendedName>
</protein>
<dbReference type="GO" id="GO:0016787">
    <property type="term" value="F:hydrolase activity"/>
    <property type="evidence" value="ECO:0007669"/>
    <property type="project" value="UniProtKB-KW"/>
</dbReference>
<organism evidence="6 7">
    <name type="scientific">Mesocestoides corti</name>
    <name type="common">Flatworm</name>
    <dbReference type="NCBI Taxonomy" id="53468"/>
    <lineage>
        <taxon>Eukaryota</taxon>
        <taxon>Metazoa</taxon>
        <taxon>Spiralia</taxon>
        <taxon>Lophotrochozoa</taxon>
        <taxon>Platyhelminthes</taxon>
        <taxon>Cestoda</taxon>
        <taxon>Eucestoda</taxon>
        <taxon>Cyclophyllidea</taxon>
        <taxon>Mesocestoididae</taxon>
        <taxon>Mesocestoides</taxon>
    </lineage>
</organism>
<evidence type="ECO:0000259" key="5">
    <source>
        <dbReference type="PROSITE" id="PS51194"/>
    </source>
</evidence>
<dbReference type="Pfam" id="PF21408">
    <property type="entry name" value="MTR4-like_stalk"/>
    <property type="match status" value="1"/>
</dbReference>
<keyword evidence="4" id="KW-0067">ATP-binding</keyword>
<dbReference type="PROSITE" id="PS51194">
    <property type="entry name" value="HELICASE_CTER"/>
    <property type="match status" value="1"/>
</dbReference>
<dbReference type="PANTHER" id="PTHR12131:SF7">
    <property type="entry name" value="EXOSOME RNA HELICASE MTR4"/>
    <property type="match status" value="1"/>
</dbReference>
<dbReference type="InterPro" id="IPR050699">
    <property type="entry name" value="RNA-DNA_Helicase"/>
</dbReference>
<dbReference type="Proteomes" id="UP000267029">
    <property type="component" value="Unassembled WGS sequence"/>
</dbReference>
<dbReference type="Pfam" id="PF13234">
    <property type="entry name" value="MTR4_beta-barrel"/>
    <property type="match status" value="1"/>
</dbReference>
<dbReference type="CDD" id="cd18795">
    <property type="entry name" value="SF2_C_Ski2"/>
    <property type="match status" value="1"/>
</dbReference>
<dbReference type="Gene3D" id="1.10.3380.30">
    <property type="match status" value="1"/>
</dbReference>
<keyword evidence="2" id="KW-0378">Hydrolase</keyword>
<evidence type="ECO:0000313" key="6">
    <source>
        <dbReference type="EMBL" id="VDD83657.1"/>
    </source>
</evidence>
<sequence length="645" mass="72581">MQRRSCNSLCTSAAADKKIVEEVFKNAIGGLSPEDQSLPQVESVLPLLMKGIGIHHGGLLPILKETVEILFGEGLIKCLFATETFAMGLNMPARTVMFTSVRKYDGVNYRWVTAGEYIQMSGRAGRRGKDASGTVIMMVDETLTEEAAHAILQGDPAPLNSAFHITYNMLLNLLRVEEINPEYLMERSFCQFQNYACLPDLHKELLQLQEEYNTTKLEDEKLVESFQQIRLCLRDVVEQQWKYVRRPEYIVSFLQPGRLIKASHRGIETDGEDYGWGVVINLKKRHRKDRVSASETFYVIDCLLSRQPPSSSSASSSATAEQPTTPNAEILPVRLDCVCGISAVRLVVPNDLRSPEARNNLYASIGKVKQKLGGSGLPLLDPITDMHIKDAKFMAITEKVRAFEERLKAHQLNDSPRLPELLAAYERRESQRRRIDELTATLTRKVSLIQMDQLAARKRVLRRLGFCSEHDIIELKGRVACELTSADELLLTELLFEGIFNRLSPEQIAALLSCFVFEERASQMPNLSRDLADALRTLQDTARRIARVSNECHLPLDPDVYVDSFKPHLMDLVLSWANGASFSSICAGTDLFEGTIIRCLRLLEELLRQMTNAARTIGNSALEAKFNEAIEKIKRDIVFAASLYL</sequence>
<keyword evidence="3" id="KW-0347">Helicase</keyword>